<dbReference type="InterPro" id="IPR000182">
    <property type="entry name" value="GNAT_dom"/>
</dbReference>
<dbReference type="PANTHER" id="PTHR43877">
    <property type="entry name" value="AMINOALKYLPHOSPHONATE N-ACETYLTRANSFERASE-RELATED-RELATED"/>
    <property type="match status" value="1"/>
</dbReference>
<dbReference type="Pfam" id="PF00583">
    <property type="entry name" value="Acetyltransf_1"/>
    <property type="match status" value="1"/>
</dbReference>
<protein>
    <submittedName>
        <fullName evidence="4">Ribosomal-protein-alanine N-acetyltransferase</fullName>
    </submittedName>
</protein>
<name>A0A2S8S7I6_9RHOB</name>
<dbReference type="InterPro" id="IPR050832">
    <property type="entry name" value="Bact_Acetyltransf"/>
</dbReference>
<dbReference type="CDD" id="cd04301">
    <property type="entry name" value="NAT_SF"/>
    <property type="match status" value="1"/>
</dbReference>
<dbReference type="Proteomes" id="UP000238338">
    <property type="component" value="Unassembled WGS sequence"/>
</dbReference>
<dbReference type="GO" id="GO:0016747">
    <property type="term" value="F:acyltransferase activity, transferring groups other than amino-acyl groups"/>
    <property type="evidence" value="ECO:0007669"/>
    <property type="project" value="InterPro"/>
</dbReference>
<sequence length="147" mass="15393">MTGAPDLPTLAAIHAASFMNPRPWSAPELRALLDGLGAFLLTEPGGFLIGRTVADEAELLTLAVAPDRRRGGIGARLVAAFTAEARARGAVTAFLEVAADNTAALALYRRHGFAETGRRPRYYTDGPGAPVDALVLCRALPANSPKT</sequence>
<dbReference type="AlphaFoldDB" id="A0A2S8S7I6"/>
<dbReference type="SUPFAM" id="SSF55729">
    <property type="entry name" value="Acyl-CoA N-acyltransferases (Nat)"/>
    <property type="match status" value="1"/>
</dbReference>
<dbReference type="RefSeq" id="WP_425430588.1">
    <property type="nucleotide sequence ID" value="NZ_PVEP01000004.1"/>
</dbReference>
<evidence type="ECO:0000256" key="1">
    <source>
        <dbReference type="ARBA" id="ARBA00022679"/>
    </source>
</evidence>
<keyword evidence="5" id="KW-1185">Reference proteome</keyword>
<evidence type="ECO:0000313" key="5">
    <source>
        <dbReference type="Proteomes" id="UP000238338"/>
    </source>
</evidence>
<reference evidence="4 5" key="1">
    <citation type="submission" date="2018-02" db="EMBL/GenBank/DDBJ databases">
        <title>Genomic Encyclopedia of Archaeal and Bacterial Type Strains, Phase II (KMG-II): from individual species to whole genera.</title>
        <authorList>
            <person name="Goeker M."/>
        </authorList>
    </citation>
    <scope>NUCLEOTIDE SEQUENCE [LARGE SCALE GENOMIC DNA]</scope>
    <source>
        <strain evidence="4 5">DSM 18921</strain>
    </source>
</reference>
<gene>
    <name evidence="4" type="ORF">LX70_02336</name>
</gene>
<evidence type="ECO:0000256" key="2">
    <source>
        <dbReference type="ARBA" id="ARBA00023315"/>
    </source>
</evidence>
<feature type="domain" description="N-acetyltransferase" evidence="3">
    <location>
        <begin position="1"/>
        <end position="141"/>
    </location>
</feature>
<organism evidence="4 5">
    <name type="scientific">Albidovulum denitrificans</name>
    <dbReference type="NCBI Taxonomy" id="404881"/>
    <lineage>
        <taxon>Bacteria</taxon>
        <taxon>Pseudomonadati</taxon>
        <taxon>Pseudomonadota</taxon>
        <taxon>Alphaproteobacteria</taxon>
        <taxon>Rhodobacterales</taxon>
        <taxon>Paracoccaceae</taxon>
        <taxon>Albidovulum</taxon>
    </lineage>
</organism>
<evidence type="ECO:0000259" key="3">
    <source>
        <dbReference type="PROSITE" id="PS51186"/>
    </source>
</evidence>
<dbReference type="InterPro" id="IPR016181">
    <property type="entry name" value="Acyl_CoA_acyltransferase"/>
</dbReference>
<keyword evidence="2" id="KW-0012">Acyltransferase</keyword>
<accession>A0A2S8S7I6</accession>
<keyword evidence="1 4" id="KW-0808">Transferase</keyword>
<dbReference type="Gene3D" id="3.40.630.30">
    <property type="match status" value="1"/>
</dbReference>
<comment type="caution">
    <text evidence="4">The sequence shown here is derived from an EMBL/GenBank/DDBJ whole genome shotgun (WGS) entry which is preliminary data.</text>
</comment>
<dbReference type="PROSITE" id="PS51186">
    <property type="entry name" value="GNAT"/>
    <property type="match status" value="1"/>
</dbReference>
<evidence type="ECO:0000313" key="4">
    <source>
        <dbReference type="EMBL" id="PQV56762.1"/>
    </source>
</evidence>
<dbReference type="EMBL" id="PVEP01000004">
    <property type="protein sequence ID" value="PQV56762.1"/>
    <property type="molecule type" value="Genomic_DNA"/>
</dbReference>
<proteinExistence type="predicted"/>